<dbReference type="SUPFAM" id="SSF103481">
    <property type="entry name" value="Multidrug resistance efflux transporter EmrE"/>
    <property type="match status" value="1"/>
</dbReference>
<sequence>MHRSHELVSSGSGSGTLLSGQVQEGSSGLQRAETVGVSTTGGMVSADTGQQGTSVQRRRERKRQFSVSIIPNFFGAGLDATATDAVATGQLDTGINLTWVRETQARGVLFTILHCLSQALVNILIKQVVDIPKTKIAYYVAFGYMLGNMPEAFSLSTPFGPRHVQLTAKRFRRRSVKRSRRTREGSGQCRIAHASRALHSQVDLGIRGMASLMALMLKAEALRYLVVSDLAVAYTLVPVCVMVLSWYFLGEGMGMAMWTSVSLCLCGIVIVMRPAIFFKEWDAETTHTRLIGFMYAFGSAVSLVTMIVLLRLTRHATN</sequence>
<evidence type="ECO:0000256" key="2">
    <source>
        <dbReference type="SAM" id="Phobius"/>
    </source>
</evidence>
<dbReference type="InterPro" id="IPR000620">
    <property type="entry name" value="EamA_dom"/>
</dbReference>
<evidence type="ECO:0000259" key="3">
    <source>
        <dbReference type="Pfam" id="PF00892"/>
    </source>
</evidence>
<feature type="region of interest" description="Disordered" evidence="1">
    <location>
        <begin position="1"/>
        <end position="62"/>
    </location>
</feature>
<feature type="transmembrane region" description="Helical" evidence="2">
    <location>
        <begin position="221"/>
        <end position="249"/>
    </location>
</feature>
<evidence type="ECO:0000256" key="1">
    <source>
        <dbReference type="SAM" id="MobiDB-lite"/>
    </source>
</evidence>
<accession>A0AAQ4DNI4</accession>
<name>A0AAQ4DNI4_AMBAM</name>
<evidence type="ECO:0000313" key="5">
    <source>
        <dbReference type="Proteomes" id="UP001321473"/>
    </source>
</evidence>
<keyword evidence="5" id="KW-1185">Reference proteome</keyword>
<dbReference type="GO" id="GO:0016020">
    <property type="term" value="C:membrane"/>
    <property type="evidence" value="ECO:0007669"/>
    <property type="project" value="InterPro"/>
</dbReference>
<gene>
    <name evidence="4" type="ORF">V5799_033367</name>
</gene>
<feature type="transmembrane region" description="Helical" evidence="2">
    <location>
        <begin position="255"/>
        <end position="278"/>
    </location>
</feature>
<feature type="domain" description="EamA" evidence="3">
    <location>
        <begin position="208"/>
        <end position="272"/>
    </location>
</feature>
<keyword evidence="2" id="KW-0472">Membrane</keyword>
<dbReference type="AlphaFoldDB" id="A0AAQ4DNI4"/>
<feature type="compositionally biased region" description="Low complexity" evidence="1">
    <location>
        <begin position="9"/>
        <end position="20"/>
    </location>
</feature>
<reference evidence="4 5" key="1">
    <citation type="journal article" date="2023" name="Arcadia Sci">
        <title>De novo assembly of a long-read Amblyomma americanum tick genome.</title>
        <authorList>
            <person name="Chou S."/>
            <person name="Poskanzer K.E."/>
            <person name="Rollins M."/>
            <person name="Thuy-Boun P.S."/>
        </authorList>
    </citation>
    <scope>NUCLEOTIDE SEQUENCE [LARGE SCALE GENOMIC DNA]</scope>
    <source>
        <strain evidence="4">F_SG_1</strain>
        <tissue evidence="4">Salivary glands</tissue>
    </source>
</reference>
<dbReference type="InterPro" id="IPR037185">
    <property type="entry name" value="EmrE-like"/>
</dbReference>
<evidence type="ECO:0000313" key="4">
    <source>
        <dbReference type="EMBL" id="KAK8764024.1"/>
    </source>
</evidence>
<protein>
    <recommendedName>
        <fullName evidence="3">EamA domain-containing protein</fullName>
    </recommendedName>
</protein>
<organism evidence="4 5">
    <name type="scientific">Amblyomma americanum</name>
    <name type="common">Lone star tick</name>
    <dbReference type="NCBI Taxonomy" id="6943"/>
    <lineage>
        <taxon>Eukaryota</taxon>
        <taxon>Metazoa</taxon>
        <taxon>Ecdysozoa</taxon>
        <taxon>Arthropoda</taxon>
        <taxon>Chelicerata</taxon>
        <taxon>Arachnida</taxon>
        <taxon>Acari</taxon>
        <taxon>Parasitiformes</taxon>
        <taxon>Ixodida</taxon>
        <taxon>Ixodoidea</taxon>
        <taxon>Ixodidae</taxon>
        <taxon>Amblyomminae</taxon>
        <taxon>Amblyomma</taxon>
    </lineage>
</organism>
<proteinExistence type="predicted"/>
<feature type="compositionally biased region" description="Polar residues" evidence="1">
    <location>
        <begin position="36"/>
        <end position="55"/>
    </location>
</feature>
<feature type="non-terminal residue" evidence="4">
    <location>
        <position position="318"/>
    </location>
</feature>
<dbReference type="EMBL" id="JARKHS020028768">
    <property type="protein sequence ID" value="KAK8764024.1"/>
    <property type="molecule type" value="Genomic_DNA"/>
</dbReference>
<dbReference type="Proteomes" id="UP001321473">
    <property type="component" value="Unassembled WGS sequence"/>
</dbReference>
<keyword evidence="2" id="KW-0812">Transmembrane</keyword>
<feature type="transmembrane region" description="Helical" evidence="2">
    <location>
        <begin position="290"/>
        <end position="312"/>
    </location>
</feature>
<comment type="caution">
    <text evidence="4">The sequence shown here is derived from an EMBL/GenBank/DDBJ whole genome shotgun (WGS) entry which is preliminary data.</text>
</comment>
<dbReference type="Pfam" id="PF00892">
    <property type="entry name" value="EamA"/>
    <property type="match status" value="1"/>
</dbReference>
<keyword evidence="2" id="KW-1133">Transmembrane helix</keyword>